<accession>A0A5J5CUC1</accession>
<protein>
    <recommendedName>
        <fullName evidence="7">Lipocalin/cytosolic fatty-acid binding domain-containing protein</fullName>
    </recommendedName>
</protein>
<evidence type="ECO:0000313" key="6">
    <source>
        <dbReference type="Proteomes" id="UP000327493"/>
    </source>
</evidence>
<evidence type="ECO:0000256" key="1">
    <source>
        <dbReference type="ARBA" id="ARBA00004613"/>
    </source>
</evidence>
<dbReference type="Proteomes" id="UP000327493">
    <property type="component" value="Chromosome 16"/>
</dbReference>
<dbReference type="Gene3D" id="2.40.128.20">
    <property type="match status" value="1"/>
</dbReference>
<comment type="subcellular location">
    <subcellularLocation>
        <location evidence="1">Secreted</location>
    </subcellularLocation>
</comment>
<evidence type="ECO:0000256" key="3">
    <source>
        <dbReference type="ARBA" id="ARBA00022729"/>
    </source>
</evidence>
<keyword evidence="4" id="KW-0325">Glycoprotein</keyword>
<dbReference type="EMBL" id="VOFY01000016">
    <property type="protein sequence ID" value="KAA8584659.1"/>
    <property type="molecule type" value="Genomic_DNA"/>
</dbReference>
<dbReference type="PANTHER" id="PTHR11967">
    <property type="entry name" value="ALPHA-1-ACID GLYCOPROTEIN"/>
    <property type="match status" value="1"/>
</dbReference>
<dbReference type="GO" id="GO:0005576">
    <property type="term" value="C:extracellular region"/>
    <property type="evidence" value="ECO:0007669"/>
    <property type="project" value="UniProtKB-SubCell"/>
</dbReference>
<evidence type="ECO:0008006" key="7">
    <source>
        <dbReference type="Google" id="ProtNLM"/>
    </source>
</evidence>
<gene>
    <name evidence="5" type="ORF">FQN60_008444</name>
</gene>
<reference evidence="5 6" key="1">
    <citation type="submission" date="2019-08" db="EMBL/GenBank/DDBJ databases">
        <title>A chromosome-level genome assembly, high-density linkage maps, and genome scans reveal the genomic architecture of hybrid incompatibilities underlying speciation via character displacement in darters (Percidae: Etheostominae).</title>
        <authorList>
            <person name="Moran R.L."/>
            <person name="Catchen J.M."/>
            <person name="Fuller R.C."/>
        </authorList>
    </citation>
    <scope>NUCLEOTIDE SEQUENCE [LARGE SCALE GENOMIC DNA]</scope>
    <source>
        <strain evidence="5">EspeVRDwgs_2016</strain>
        <tissue evidence="5">Muscle</tissue>
    </source>
</reference>
<organism evidence="5 6">
    <name type="scientific">Etheostoma spectabile</name>
    <name type="common">orangethroat darter</name>
    <dbReference type="NCBI Taxonomy" id="54343"/>
    <lineage>
        <taxon>Eukaryota</taxon>
        <taxon>Metazoa</taxon>
        <taxon>Chordata</taxon>
        <taxon>Craniata</taxon>
        <taxon>Vertebrata</taxon>
        <taxon>Euteleostomi</taxon>
        <taxon>Actinopterygii</taxon>
        <taxon>Neopterygii</taxon>
        <taxon>Teleostei</taxon>
        <taxon>Neoteleostei</taxon>
        <taxon>Acanthomorphata</taxon>
        <taxon>Eupercaria</taxon>
        <taxon>Perciformes</taxon>
        <taxon>Percoidei</taxon>
        <taxon>Percidae</taxon>
        <taxon>Etheostomatinae</taxon>
        <taxon>Etheostoma</taxon>
    </lineage>
</organism>
<dbReference type="InterPro" id="IPR012674">
    <property type="entry name" value="Calycin"/>
</dbReference>
<dbReference type="PANTHER" id="PTHR11967:SF2">
    <property type="entry name" value="ALPHA-1-ACID GLYCOPROTEIN 1"/>
    <property type="match status" value="1"/>
</dbReference>
<evidence type="ECO:0000256" key="4">
    <source>
        <dbReference type="ARBA" id="ARBA00023180"/>
    </source>
</evidence>
<evidence type="ECO:0000313" key="5">
    <source>
        <dbReference type="EMBL" id="KAA8584659.1"/>
    </source>
</evidence>
<name>A0A5J5CUC1_9PERO</name>
<keyword evidence="3" id="KW-0732">Signal</keyword>
<proteinExistence type="predicted"/>
<keyword evidence="6" id="KW-1185">Reference proteome</keyword>
<comment type="caution">
    <text evidence="5">The sequence shown here is derived from an EMBL/GenBank/DDBJ whole genome shotgun (WGS) entry which is preliminary data.</text>
</comment>
<evidence type="ECO:0000256" key="2">
    <source>
        <dbReference type="ARBA" id="ARBA00022525"/>
    </source>
</evidence>
<keyword evidence="2" id="KW-0964">Secreted</keyword>
<dbReference type="SUPFAM" id="SSF50814">
    <property type="entry name" value="Lipocalins"/>
    <property type="match status" value="1"/>
</dbReference>
<dbReference type="AlphaFoldDB" id="A0A5J5CUC1"/>
<sequence length="237" mass="25605">MGQDGAAGDAEAGVLPARGLEGPPGAQPISSSIMWISSSFLVAGLFLSTSALTPEECQPLVKPLPLIEPSMMYGRWITIAGYVDGEGFNAILKATESTWVNVTQSPSSPNVVVTHEKDKINGTCVDFAVNVTIDGNTGSGSLVMDMINSKFHLLPSCEGCFVMNVNTTARNLDMIFQQLNFNMDVTGEEIHVRALYLIGKESTLKDSDVERFKQQASCLGFSREPDFLYDPKNELCA</sequence>
<dbReference type="CDD" id="cd19415">
    <property type="entry name" value="lipocalin_ApoM_AGP"/>
    <property type="match status" value="1"/>
</dbReference>